<keyword evidence="5" id="KW-0328">Glycosyltransferase</keyword>
<keyword evidence="14" id="KW-1185">Reference proteome</keyword>
<dbReference type="eggNOG" id="KOG2287">
    <property type="taxonomic scope" value="Eukaryota"/>
</dbReference>
<evidence type="ECO:0000256" key="5">
    <source>
        <dbReference type="ARBA" id="ARBA00022676"/>
    </source>
</evidence>
<dbReference type="GO" id="GO:0016758">
    <property type="term" value="F:hexosyltransferase activity"/>
    <property type="evidence" value="ECO:0007669"/>
    <property type="project" value="InterPro"/>
</dbReference>
<keyword evidence="12" id="KW-0464">Manganese</keyword>
<comment type="subcellular location">
    <subcellularLocation>
        <location evidence="2">Golgi apparatus membrane</location>
        <topology evidence="2">Single-pass type II membrane protein</topology>
    </subcellularLocation>
</comment>
<dbReference type="GO" id="GO:0000139">
    <property type="term" value="C:Golgi membrane"/>
    <property type="evidence" value="ECO:0007669"/>
    <property type="project" value="UniProtKB-SubCell"/>
</dbReference>
<dbReference type="UniPathway" id="UPA00378"/>
<evidence type="ECO:0000256" key="9">
    <source>
        <dbReference type="ARBA" id="ARBA00022989"/>
    </source>
</evidence>
<dbReference type="AlphaFoldDB" id="W1P342"/>
<keyword evidence="8" id="KW-0735">Signal-anchor</keyword>
<keyword evidence="10" id="KW-0333">Golgi apparatus</keyword>
<comment type="cofactor">
    <cofactor evidence="1">
        <name>Mn(2+)</name>
        <dbReference type="ChEBI" id="CHEBI:29035"/>
    </cofactor>
</comment>
<comment type="similarity">
    <text evidence="4">Belongs to the glycosyltransferase 31 family.</text>
</comment>
<dbReference type="Proteomes" id="UP000017836">
    <property type="component" value="Unassembled WGS sequence"/>
</dbReference>
<reference evidence="14" key="1">
    <citation type="journal article" date="2013" name="Science">
        <title>The Amborella genome and the evolution of flowering plants.</title>
        <authorList>
            <consortium name="Amborella Genome Project"/>
        </authorList>
    </citation>
    <scope>NUCLEOTIDE SEQUENCE [LARGE SCALE GENOMIC DNA]</scope>
</reference>
<evidence type="ECO:0000256" key="8">
    <source>
        <dbReference type="ARBA" id="ARBA00022968"/>
    </source>
</evidence>
<organism evidence="13 14">
    <name type="scientific">Amborella trichopoda</name>
    <dbReference type="NCBI Taxonomy" id="13333"/>
    <lineage>
        <taxon>Eukaryota</taxon>
        <taxon>Viridiplantae</taxon>
        <taxon>Streptophyta</taxon>
        <taxon>Embryophyta</taxon>
        <taxon>Tracheophyta</taxon>
        <taxon>Spermatophyta</taxon>
        <taxon>Magnoliopsida</taxon>
        <taxon>Amborellales</taxon>
        <taxon>Amborellaceae</taxon>
        <taxon>Amborella</taxon>
    </lineage>
</organism>
<protein>
    <submittedName>
        <fullName evidence="13">Uncharacterized protein</fullName>
    </submittedName>
</protein>
<proteinExistence type="inferred from homology"/>
<gene>
    <name evidence="13" type="ORF">AMTR_s00077p00162540</name>
</gene>
<dbReference type="HOGENOM" id="CLU_2281242_0_0_1"/>
<evidence type="ECO:0000256" key="10">
    <source>
        <dbReference type="ARBA" id="ARBA00023034"/>
    </source>
</evidence>
<keyword evidence="7" id="KW-0812">Transmembrane</keyword>
<accession>W1P342</accession>
<dbReference type="EMBL" id="KI394293">
    <property type="protein sequence ID" value="ERN04262.1"/>
    <property type="molecule type" value="Genomic_DNA"/>
</dbReference>
<evidence type="ECO:0000256" key="1">
    <source>
        <dbReference type="ARBA" id="ARBA00001936"/>
    </source>
</evidence>
<dbReference type="InterPro" id="IPR002659">
    <property type="entry name" value="Glyco_trans_31"/>
</dbReference>
<comment type="pathway">
    <text evidence="3">Protein modification; protein glycosylation.</text>
</comment>
<dbReference type="Gramene" id="ERN04262">
    <property type="protein sequence ID" value="ERN04262"/>
    <property type="gene ID" value="AMTR_s00077p00162540"/>
</dbReference>
<dbReference type="Pfam" id="PF01762">
    <property type="entry name" value="Galactosyl_T"/>
    <property type="match status" value="1"/>
</dbReference>
<evidence type="ECO:0000256" key="11">
    <source>
        <dbReference type="ARBA" id="ARBA00023136"/>
    </source>
</evidence>
<keyword evidence="9" id="KW-1133">Transmembrane helix</keyword>
<sequence>MDILNLLLRLLRSGKWATTYTEWPEEVYAPYASGPGYIISINIARFIISEHANHSLKLIKMEDYAGSFAKMVPRGLLYGPLSATTTDYLSLGQIVEGLCTLL</sequence>
<keyword evidence="6" id="KW-0808">Transferase</keyword>
<evidence type="ECO:0000256" key="2">
    <source>
        <dbReference type="ARBA" id="ARBA00004323"/>
    </source>
</evidence>
<name>W1P342_AMBTC</name>
<evidence type="ECO:0000256" key="12">
    <source>
        <dbReference type="ARBA" id="ARBA00023211"/>
    </source>
</evidence>
<dbReference type="STRING" id="13333.W1P342"/>
<evidence type="ECO:0000256" key="4">
    <source>
        <dbReference type="ARBA" id="ARBA00008661"/>
    </source>
</evidence>
<evidence type="ECO:0000256" key="6">
    <source>
        <dbReference type="ARBA" id="ARBA00022679"/>
    </source>
</evidence>
<evidence type="ECO:0000256" key="7">
    <source>
        <dbReference type="ARBA" id="ARBA00022692"/>
    </source>
</evidence>
<evidence type="ECO:0000313" key="13">
    <source>
        <dbReference type="EMBL" id="ERN04262.1"/>
    </source>
</evidence>
<keyword evidence="11" id="KW-0472">Membrane</keyword>
<evidence type="ECO:0000313" key="14">
    <source>
        <dbReference type="Proteomes" id="UP000017836"/>
    </source>
</evidence>
<evidence type="ECO:0000256" key="3">
    <source>
        <dbReference type="ARBA" id="ARBA00004922"/>
    </source>
</evidence>